<reference evidence="3" key="1">
    <citation type="submission" date="2018-06" db="EMBL/GenBank/DDBJ databases">
        <authorList>
            <person name="Lum Nde A."/>
            <person name="Hugo C."/>
        </authorList>
    </citation>
    <scope>NUCLEOTIDE SEQUENCE [LARGE SCALE GENOMIC DNA]</scope>
    <source>
        <strain evidence="3">1_F178</strain>
    </source>
</reference>
<evidence type="ECO:0000313" key="2">
    <source>
        <dbReference type="EMBL" id="REC61845.1"/>
    </source>
</evidence>
<accession>A0A3D9C7I5</accession>
<keyword evidence="3" id="KW-1185">Reference proteome</keyword>
<evidence type="ECO:0000313" key="3">
    <source>
        <dbReference type="Proteomes" id="UP000256686"/>
    </source>
</evidence>
<sequence length="198" mass="22512">MDDLVQIIIIVCLLIVIFLLAVDKVKIVNNNIRQTDNNETSEIIDIMGKPNLIPERVYNKPIDIHKKMLKSTHFFAEPKSVPTVVSTDDSRIGSPIYDEWDDEPLPYDDRFSKAVSMEEMMDVGKLLQQSDLGSEQENVVVDVMQKVQGTELYGLLESSIGDASQRIAMLLDRNIKINEAADYNPQDGYEKFDIDDFI</sequence>
<keyword evidence="1" id="KW-0472">Membrane</keyword>
<proteinExistence type="predicted"/>
<feature type="transmembrane region" description="Helical" evidence="1">
    <location>
        <begin position="6"/>
        <end position="23"/>
    </location>
</feature>
<dbReference type="Proteomes" id="UP000256686">
    <property type="component" value="Unassembled WGS sequence"/>
</dbReference>
<evidence type="ECO:0000256" key="1">
    <source>
        <dbReference type="SAM" id="Phobius"/>
    </source>
</evidence>
<comment type="caution">
    <text evidence="2">The sequence shown here is derived from an EMBL/GenBank/DDBJ whole genome shotgun (WGS) entry which is preliminary data.</text>
</comment>
<evidence type="ECO:0008006" key="4">
    <source>
        <dbReference type="Google" id="ProtNLM"/>
    </source>
</evidence>
<gene>
    <name evidence="2" type="ORF">DRF65_14020</name>
</gene>
<protein>
    <recommendedName>
        <fullName evidence="4">Conjugal transfer protein TraD</fullName>
    </recommendedName>
</protein>
<dbReference type="EMBL" id="QNVT01000012">
    <property type="protein sequence ID" value="REC61845.1"/>
    <property type="molecule type" value="Genomic_DNA"/>
</dbReference>
<dbReference type="RefSeq" id="WP_115971383.1">
    <property type="nucleotide sequence ID" value="NZ_QNVT01000012.1"/>
</dbReference>
<name>A0A3D9C7I5_9FLAO</name>
<keyword evidence="1" id="KW-1133">Transmembrane helix</keyword>
<keyword evidence="1" id="KW-0812">Transmembrane</keyword>
<organism evidence="2 3">
    <name type="scientific">Chryseobacterium pennae</name>
    <dbReference type="NCBI Taxonomy" id="2258962"/>
    <lineage>
        <taxon>Bacteria</taxon>
        <taxon>Pseudomonadati</taxon>
        <taxon>Bacteroidota</taxon>
        <taxon>Flavobacteriia</taxon>
        <taxon>Flavobacteriales</taxon>
        <taxon>Weeksellaceae</taxon>
        <taxon>Chryseobacterium group</taxon>
        <taxon>Chryseobacterium</taxon>
    </lineage>
</organism>
<dbReference type="AlphaFoldDB" id="A0A3D9C7I5"/>